<dbReference type="GO" id="GO:0005829">
    <property type="term" value="C:cytosol"/>
    <property type="evidence" value="ECO:0007669"/>
    <property type="project" value="TreeGrafter"/>
</dbReference>
<proteinExistence type="inferred from homology"/>
<keyword evidence="15" id="KW-0175">Coiled coil</keyword>
<dbReference type="SUPFAM" id="SSF55681">
    <property type="entry name" value="Class II aaRS and biotin synthetases"/>
    <property type="match status" value="1"/>
</dbReference>
<dbReference type="GO" id="GO:0140096">
    <property type="term" value="F:catalytic activity, acting on a protein"/>
    <property type="evidence" value="ECO:0007669"/>
    <property type="project" value="UniProtKB-ARBA"/>
</dbReference>
<dbReference type="FunFam" id="3.30.930.10:FF:000004">
    <property type="entry name" value="Alanine--tRNA ligase"/>
    <property type="match status" value="1"/>
</dbReference>
<dbReference type="InterPro" id="IPR018165">
    <property type="entry name" value="Ala-tRNA-synth_IIc_core"/>
</dbReference>
<dbReference type="GO" id="GO:0000049">
    <property type="term" value="F:tRNA binding"/>
    <property type="evidence" value="ECO:0007669"/>
    <property type="project" value="UniProtKB-KW"/>
</dbReference>
<evidence type="ECO:0000256" key="14">
    <source>
        <dbReference type="HAMAP-Rule" id="MF_00036"/>
    </source>
</evidence>
<dbReference type="InterPro" id="IPR003156">
    <property type="entry name" value="DHHA1_dom"/>
</dbReference>
<evidence type="ECO:0000256" key="3">
    <source>
        <dbReference type="ARBA" id="ARBA00022555"/>
    </source>
</evidence>
<evidence type="ECO:0000256" key="6">
    <source>
        <dbReference type="ARBA" id="ARBA00022741"/>
    </source>
</evidence>
<evidence type="ECO:0000256" key="4">
    <source>
        <dbReference type="ARBA" id="ARBA00022598"/>
    </source>
</evidence>
<reference evidence="17 18" key="1">
    <citation type="submission" date="2019-03" db="EMBL/GenBank/DDBJ databases">
        <title>Genomic Encyclopedia of Type Strains, Phase IV (KMG-IV): sequencing the most valuable type-strain genomes for metagenomic binning, comparative biology and taxonomic classification.</title>
        <authorList>
            <person name="Goeker M."/>
        </authorList>
    </citation>
    <scope>NUCLEOTIDE SEQUENCE [LARGE SCALE GENOMIC DNA]</scope>
    <source>
        <strain evidence="17 18">DSM 13054</strain>
    </source>
</reference>
<evidence type="ECO:0000256" key="7">
    <source>
        <dbReference type="ARBA" id="ARBA00022833"/>
    </source>
</evidence>
<evidence type="ECO:0000256" key="5">
    <source>
        <dbReference type="ARBA" id="ARBA00022723"/>
    </source>
</evidence>
<evidence type="ECO:0000256" key="10">
    <source>
        <dbReference type="ARBA" id="ARBA00022917"/>
    </source>
</evidence>
<dbReference type="InterPro" id="IPR009000">
    <property type="entry name" value="Transl_B-barrel_sf"/>
</dbReference>
<comment type="function">
    <text evidence="12 14">Catalyzes the attachment of alanine to tRNA(Ala) in a two-step reaction: alanine is first activated by ATP to form Ala-AMP and then transferred to the acceptor end of tRNA(Ala). Also edits incorrectly charged Ser-tRNA(Ala) and Gly-tRNA(Ala) via its editing domain.</text>
</comment>
<dbReference type="GO" id="GO:0002161">
    <property type="term" value="F:aminoacyl-tRNA deacylase activity"/>
    <property type="evidence" value="ECO:0007669"/>
    <property type="project" value="TreeGrafter"/>
</dbReference>
<dbReference type="Gene3D" id="3.30.930.10">
    <property type="entry name" value="Bira Bifunctional Protein, Domain 2"/>
    <property type="match status" value="1"/>
</dbReference>
<dbReference type="GO" id="GO:0008270">
    <property type="term" value="F:zinc ion binding"/>
    <property type="evidence" value="ECO:0007669"/>
    <property type="project" value="UniProtKB-UniRule"/>
</dbReference>
<evidence type="ECO:0000259" key="16">
    <source>
        <dbReference type="PROSITE" id="PS50860"/>
    </source>
</evidence>
<dbReference type="GO" id="GO:0004813">
    <property type="term" value="F:alanine-tRNA ligase activity"/>
    <property type="evidence" value="ECO:0007669"/>
    <property type="project" value="UniProtKB-UniRule"/>
</dbReference>
<evidence type="ECO:0000313" key="18">
    <source>
        <dbReference type="Proteomes" id="UP000294886"/>
    </source>
</evidence>
<dbReference type="EC" id="6.1.1.7" evidence="14"/>
<evidence type="ECO:0000313" key="17">
    <source>
        <dbReference type="EMBL" id="TCO68383.1"/>
    </source>
</evidence>
<dbReference type="Gene3D" id="3.30.54.20">
    <property type="match status" value="1"/>
</dbReference>
<organism evidence="17 18">
    <name type="scientific">Caldanaerobacter subterraneus</name>
    <dbReference type="NCBI Taxonomy" id="911092"/>
    <lineage>
        <taxon>Bacteria</taxon>
        <taxon>Bacillati</taxon>
        <taxon>Bacillota</taxon>
        <taxon>Clostridia</taxon>
        <taxon>Thermoanaerobacterales</taxon>
        <taxon>Thermoanaerobacteraceae</taxon>
        <taxon>Caldanaerobacter</taxon>
    </lineage>
</organism>
<dbReference type="EMBL" id="SLWU01000002">
    <property type="protein sequence ID" value="TCO68383.1"/>
    <property type="molecule type" value="Genomic_DNA"/>
</dbReference>
<evidence type="ECO:0000256" key="15">
    <source>
        <dbReference type="SAM" id="Coils"/>
    </source>
</evidence>
<feature type="binding site" evidence="14">
    <location>
        <position position="564"/>
    </location>
    <ligand>
        <name>Zn(2+)</name>
        <dbReference type="ChEBI" id="CHEBI:29105"/>
    </ligand>
</feature>
<keyword evidence="14" id="KW-0963">Cytoplasm</keyword>
<name>A0A4R2K577_9THEO</name>
<dbReference type="GO" id="GO:0006419">
    <property type="term" value="P:alanyl-tRNA aminoacylation"/>
    <property type="evidence" value="ECO:0007669"/>
    <property type="project" value="UniProtKB-UniRule"/>
</dbReference>
<dbReference type="GO" id="GO:0005524">
    <property type="term" value="F:ATP binding"/>
    <property type="evidence" value="ECO:0007669"/>
    <property type="project" value="UniProtKB-UniRule"/>
</dbReference>
<dbReference type="GO" id="GO:0016740">
    <property type="term" value="F:transferase activity"/>
    <property type="evidence" value="ECO:0007669"/>
    <property type="project" value="UniProtKB-ARBA"/>
</dbReference>
<keyword evidence="11 14" id="KW-0030">Aminoacyl-tRNA synthetase</keyword>
<dbReference type="SUPFAM" id="SSF50447">
    <property type="entry name" value="Translation proteins"/>
    <property type="match status" value="1"/>
</dbReference>
<dbReference type="NCBIfam" id="TIGR00344">
    <property type="entry name" value="alaS"/>
    <property type="match status" value="1"/>
</dbReference>
<dbReference type="Pfam" id="PF01411">
    <property type="entry name" value="tRNA-synt_2c"/>
    <property type="match status" value="1"/>
</dbReference>
<keyword evidence="6 14" id="KW-0547">Nucleotide-binding</keyword>
<keyword evidence="7 14" id="KW-0862">Zinc</keyword>
<dbReference type="InterPro" id="IPR045864">
    <property type="entry name" value="aa-tRNA-synth_II/BPL/LPL"/>
</dbReference>
<dbReference type="SUPFAM" id="SSF55186">
    <property type="entry name" value="ThrRS/AlaRS common domain"/>
    <property type="match status" value="1"/>
</dbReference>
<feature type="binding site" evidence="14">
    <location>
        <position position="568"/>
    </location>
    <ligand>
        <name>Zn(2+)</name>
        <dbReference type="ChEBI" id="CHEBI:29105"/>
    </ligand>
</feature>
<accession>A0A4R2K577</accession>
<dbReference type="PROSITE" id="PS50860">
    <property type="entry name" value="AA_TRNA_LIGASE_II_ALA"/>
    <property type="match status" value="1"/>
</dbReference>
<dbReference type="FunFam" id="3.10.310.40:FF:000001">
    <property type="entry name" value="Alanine--tRNA ligase"/>
    <property type="match status" value="1"/>
</dbReference>
<keyword evidence="3 14" id="KW-0820">tRNA-binding</keyword>
<dbReference type="FunFam" id="3.30.54.20:FF:000001">
    <property type="entry name" value="Alanine--tRNA ligase"/>
    <property type="match status" value="1"/>
</dbReference>
<dbReference type="InterPro" id="IPR018162">
    <property type="entry name" value="Ala-tRNA-ligase_IIc_anticod-bd"/>
</dbReference>
<dbReference type="InterPro" id="IPR018163">
    <property type="entry name" value="Thr/Ala-tRNA-synth_IIc_edit"/>
</dbReference>
<comment type="caution">
    <text evidence="17">The sequence shown here is derived from an EMBL/GenBank/DDBJ whole genome shotgun (WGS) entry which is preliminary data.</text>
</comment>
<dbReference type="InterPro" id="IPR023033">
    <property type="entry name" value="Ala_tRNA_ligase_euk/bac"/>
</dbReference>
<dbReference type="PANTHER" id="PTHR11777">
    <property type="entry name" value="ALANYL-TRNA SYNTHETASE"/>
    <property type="match status" value="1"/>
</dbReference>
<comment type="domain">
    <text evidence="14">Consists of three domains; the N-terminal catalytic domain, the editing domain and the C-terminal C-Ala domain. The editing domain removes incorrectly charged amino acids, while the C-Ala domain, along with tRNA(Ala), serves as a bridge to cooperatively bring together the editing and aminoacylation centers thus stimulating deacylation of misacylated tRNAs.</text>
</comment>
<dbReference type="InterPro" id="IPR018164">
    <property type="entry name" value="Ala-tRNA-synth_IIc_N"/>
</dbReference>
<dbReference type="CDD" id="cd00673">
    <property type="entry name" value="AlaRS_core"/>
    <property type="match status" value="1"/>
</dbReference>
<dbReference type="Gene3D" id="3.10.310.40">
    <property type="match status" value="1"/>
</dbReference>
<comment type="similarity">
    <text evidence="2 14">Belongs to the class-II aminoacyl-tRNA synthetase family.</text>
</comment>
<dbReference type="Gene3D" id="2.40.30.130">
    <property type="match status" value="1"/>
</dbReference>
<evidence type="ECO:0000256" key="1">
    <source>
        <dbReference type="ARBA" id="ARBA00004496"/>
    </source>
</evidence>
<comment type="catalytic activity">
    <reaction evidence="13 14">
        <text>tRNA(Ala) + L-alanine + ATP = L-alanyl-tRNA(Ala) + AMP + diphosphate</text>
        <dbReference type="Rhea" id="RHEA:12540"/>
        <dbReference type="Rhea" id="RHEA-COMP:9657"/>
        <dbReference type="Rhea" id="RHEA-COMP:9923"/>
        <dbReference type="ChEBI" id="CHEBI:30616"/>
        <dbReference type="ChEBI" id="CHEBI:33019"/>
        <dbReference type="ChEBI" id="CHEBI:57972"/>
        <dbReference type="ChEBI" id="CHEBI:78442"/>
        <dbReference type="ChEBI" id="CHEBI:78497"/>
        <dbReference type="ChEBI" id="CHEBI:456215"/>
        <dbReference type="EC" id="6.1.1.7"/>
    </reaction>
</comment>
<comment type="cofactor">
    <cofactor evidence="14">
        <name>Zn(2+)</name>
        <dbReference type="ChEBI" id="CHEBI:29105"/>
    </cofactor>
    <text evidence="14">Binds 1 zinc ion per subunit.</text>
</comment>
<protein>
    <recommendedName>
        <fullName evidence="14">Alanine--tRNA ligase</fullName>
        <ecNumber evidence="14">6.1.1.7</ecNumber>
    </recommendedName>
    <alternativeName>
        <fullName evidence="14">Alanyl-tRNA synthetase</fullName>
        <shortName evidence="14">AlaRS</shortName>
    </alternativeName>
</protein>
<feature type="binding site" evidence="14">
    <location>
        <position position="666"/>
    </location>
    <ligand>
        <name>Zn(2+)</name>
        <dbReference type="ChEBI" id="CHEBI:29105"/>
    </ligand>
</feature>
<dbReference type="FunFam" id="3.30.980.10:FF:000004">
    <property type="entry name" value="Alanine--tRNA ligase, cytoplasmic"/>
    <property type="match status" value="1"/>
</dbReference>
<dbReference type="AlphaFoldDB" id="A0A4R2K577"/>
<keyword evidence="9 14" id="KW-0694">RNA-binding</keyword>
<dbReference type="SMART" id="SM00863">
    <property type="entry name" value="tRNA_SAD"/>
    <property type="match status" value="1"/>
</dbReference>
<keyword evidence="5 14" id="KW-0479">Metal-binding</keyword>
<keyword evidence="10 14" id="KW-0648">Protein biosynthesis</keyword>
<feature type="coiled-coil region" evidence="15">
    <location>
        <begin position="707"/>
        <end position="759"/>
    </location>
</feature>
<dbReference type="Gene3D" id="3.30.980.10">
    <property type="entry name" value="Threonyl-trna Synthetase, Chain A, domain 2"/>
    <property type="match status" value="1"/>
</dbReference>
<evidence type="ECO:0000256" key="13">
    <source>
        <dbReference type="ARBA" id="ARBA00048300"/>
    </source>
</evidence>
<dbReference type="RefSeq" id="WP_132038913.1">
    <property type="nucleotide sequence ID" value="NZ_SLWU01000002.1"/>
</dbReference>
<comment type="subcellular location">
    <subcellularLocation>
        <location evidence="1 14">Cytoplasm</location>
    </subcellularLocation>
</comment>
<gene>
    <name evidence="14" type="primary">alaS</name>
    <name evidence="17" type="ORF">EV203_10270</name>
</gene>
<dbReference type="Pfam" id="PF07973">
    <property type="entry name" value="tRNA_SAD"/>
    <property type="match status" value="1"/>
</dbReference>
<dbReference type="InterPro" id="IPR012947">
    <property type="entry name" value="tRNA_SAD"/>
</dbReference>
<sequence>MEKLGMNEIREKFLSFFESKGHLRLPSFSLVPKNDKSLLLINSGMAPLKPYFTGKETPPSRRVTTCQRCIRTPDIERVGKTARHATFFEMLGNFSFGDYFKQEAIPWAWEFVTEVLKLPVDRLWVTIYEEDDEAFEIWNKIVGLPPERIVRMGKEDNFWEIGTGPCGPCSEIYFDRGEEKGCGKPDCGIGCDDCDRYVEFWNLVFTQFNKDEQGNYHRLPNPNIDTGMGLERIAAIMQGVDTIFDVDVIRGIRDFISDLAEVEYGKDADKDVSIRVITDHIRGITFMISDGILPSNEGRGYVLRRLLRRAARHGKLLGLNDAFLYKVVDSVVENYGGAYPEIIERKDYIKRIIKLEEERFKETVDQGLAILQDYINELKAQGKTVLEGAKAFKLYDTYGFPLDLTKEILQESGITIDEEGYKEELEKQRIRARSSRKEDNSLWEQDIYSTLGDISTKFVGYEVYESEAKVLAIVKDNEVVEQAEAGDDVSIILDVTPFYAESGGQVGDSGVIEGEDTLIKVNDCKKVGDKFIHIGTVERGLISVGDKVVAKIDVSKRKGAARNHTATHLLHKALKEVLGDHVNQSGSLVAYDRLRFDFSHYQAVSKEELKKIEERVNEKIYEQLPVVVEEKNYEDALKEGAVALFTEKYGDKVRVVKIDDYSMELCGGTHVKNTSEIGIFKIVSESAVGAGLRRIEALTGIEAIKYLNEQKEILDRVSETLKAQEKEVVSKIENLQQSLKDKEREIEGLKTKIASILAETLIDSAISVDGVKVIASRVEDYDMEALKTLGDILKDRLKSAAVILASSSKDKALFVGMATKDAVEKGVNMGAVIKETCSIAEGNGGGRAEMAQGTGKNISKVKEALEKAIEIVKGQLKA</sequence>
<evidence type="ECO:0000256" key="8">
    <source>
        <dbReference type="ARBA" id="ARBA00022840"/>
    </source>
</evidence>
<keyword evidence="4 14" id="KW-0436">Ligase</keyword>
<dbReference type="Pfam" id="PF02272">
    <property type="entry name" value="DHHA1"/>
    <property type="match status" value="1"/>
</dbReference>
<dbReference type="FunFam" id="2.40.30.130:FF:000001">
    <property type="entry name" value="Alanine--tRNA ligase"/>
    <property type="match status" value="1"/>
</dbReference>
<feature type="binding site" evidence="14">
    <location>
        <position position="670"/>
    </location>
    <ligand>
        <name>Zn(2+)</name>
        <dbReference type="ChEBI" id="CHEBI:29105"/>
    </ligand>
</feature>
<dbReference type="Gene3D" id="6.10.250.550">
    <property type="match status" value="1"/>
</dbReference>
<evidence type="ECO:0000256" key="12">
    <source>
        <dbReference type="ARBA" id="ARBA00024779"/>
    </source>
</evidence>
<feature type="domain" description="Alanyl-transfer RNA synthetases family profile" evidence="16">
    <location>
        <begin position="4"/>
        <end position="709"/>
    </location>
</feature>
<dbReference type="PRINTS" id="PR00980">
    <property type="entry name" value="TRNASYNTHALA"/>
</dbReference>
<dbReference type="HAMAP" id="MF_00036_B">
    <property type="entry name" value="Ala_tRNA_synth_B"/>
    <property type="match status" value="1"/>
</dbReference>
<evidence type="ECO:0000256" key="9">
    <source>
        <dbReference type="ARBA" id="ARBA00022884"/>
    </source>
</evidence>
<dbReference type="SUPFAM" id="SSF101353">
    <property type="entry name" value="Putative anticodon-binding domain of alanyl-tRNA synthetase (AlaRS)"/>
    <property type="match status" value="1"/>
</dbReference>
<dbReference type="InterPro" id="IPR002318">
    <property type="entry name" value="Ala-tRNA-lgiase_IIc"/>
</dbReference>
<evidence type="ECO:0000256" key="11">
    <source>
        <dbReference type="ARBA" id="ARBA00023146"/>
    </source>
</evidence>
<dbReference type="Proteomes" id="UP000294886">
    <property type="component" value="Unassembled WGS sequence"/>
</dbReference>
<keyword evidence="8 14" id="KW-0067">ATP-binding</keyword>
<dbReference type="PANTHER" id="PTHR11777:SF9">
    <property type="entry name" value="ALANINE--TRNA LIGASE, CYTOPLASMIC"/>
    <property type="match status" value="1"/>
</dbReference>
<dbReference type="InterPro" id="IPR050058">
    <property type="entry name" value="Ala-tRNA_ligase"/>
</dbReference>
<evidence type="ECO:0000256" key="2">
    <source>
        <dbReference type="ARBA" id="ARBA00008226"/>
    </source>
</evidence>